<dbReference type="InterPro" id="IPR013221">
    <property type="entry name" value="Mur_ligase_cen"/>
</dbReference>
<dbReference type="UniPathway" id="UPA00219"/>
<evidence type="ECO:0000256" key="4">
    <source>
        <dbReference type="ARBA" id="ARBA00022741"/>
    </source>
</evidence>
<evidence type="ECO:0000256" key="8">
    <source>
        <dbReference type="ARBA" id="ARBA00023306"/>
    </source>
</evidence>
<dbReference type="InterPro" id="IPR004101">
    <property type="entry name" value="Mur_ligase_C"/>
</dbReference>
<dbReference type="Pfam" id="PF08245">
    <property type="entry name" value="Mur_ligase_M"/>
    <property type="match status" value="1"/>
</dbReference>
<evidence type="ECO:0000256" key="11">
    <source>
        <dbReference type="RuleBase" id="RU004136"/>
    </source>
</evidence>
<evidence type="ECO:0000256" key="2">
    <source>
        <dbReference type="ARBA" id="ARBA00022598"/>
    </source>
</evidence>
<dbReference type="InterPro" id="IPR005863">
    <property type="entry name" value="UDP-N-AcMur_synth"/>
</dbReference>
<keyword evidence="6 10" id="KW-0133">Cell shape</keyword>
<dbReference type="EC" id="6.3.2.10" evidence="10 11"/>
<feature type="binding site" evidence="10">
    <location>
        <begin position="110"/>
        <end position="116"/>
    </location>
    <ligand>
        <name>ATP</name>
        <dbReference type="ChEBI" id="CHEBI:30616"/>
    </ligand>
</feature>
<reference evidence="15 16" key="1">
    <citation type="submission" date="2020-03" db="EMBL/GenBank/DDBJ databases">
        <authorList>
            <person name="Picone N."/>
        </authorList>
    </citation>
    <scope>NUCLEOTIDE SEQUENCE [LARGE SCALE GENOMIC DNA]</scope>
    <source>
        <strain evidence="15">NSCAC1</strain>
    </source>
</reference>
<keyword evidence="4 10" id="KW-0547">Nucleotide-binding</keyword>
<comment type="catalytic activity">
    <reaction evidence="10 11">
        <text>D-alanyl-D-alanine + UDP-N-acetyl-alpha-D-muramoyl-L-alanyl-gamma-D-glutamyl-meso-2,6-diaminopimelate + ATP = UDP-N-acetyl-alpha-D-muramoyl-L-alanyl-gamma-D-glutamyl-meso-2,6-diaminopimeloyl-D-alanyl-D-alanine + ADP + phosphate + H(+)</text>
        <dbReference type="Rhea" id="RHEA:28374"/>
        <dbReference type="ChEBI" id="CHEBI:15378"/>
        <dbReference type="ChEBI" id="CHEBI:30616"/>
        <dbReference type="ChEBI" id="CHEBI:43474"/>
        <dbReference type="ChEBI" id="CHEBI:57822"/>
        <dbReference type="ChEBI" id="CHEBI:61386"/>
        <dbReference type="ChEBI" id="CHEBI:83905"/>
        <dbReference type="ChEBI" id="CHEBI:456216"/>
        <dbReference type="EC" id="6.3.2.10"/>
    </reaction>
</comment>
<gene>
    <name evidence="10 15" type="primary">murF</name>
    <name evidence="15" type="ORF">NSCAC_1421</name>
</gene>
<dbReference type="NCBIfam" id="TIGR01143">
    <property type="entry name" value="murF"/>
    <property type="match status" value="1"/>
</dbReference>
<dbReference type="Pfam" id="PF02875">
    <property type="entry name" value="Mur_ligase_C"/>
    <property type="match status" value="1"/>
</dbReference>
<dbReference type="SUPFAM" id="SSF53244">
    <property type="entry name" value="MurD-like peptide ligases, peptide-binding domain"/>
    <property type="match status" value="1"/>
</dbReference>
<dbReference type="PANTHER" id="PTHR43024">
    <property type="entry name" value="UDP-N-ACETYLMURAMOYL-TRIPEPTIDE--D-ALANYL-D-ALANINE LIGASE"/>
    <property type="match status" value="1"/>
</dbReference>
<dbReference type="Proteomes" id="UP000516072">
    <property type="component" value="Chromosome"/>
</dbReference>
<protein>
    <recommendedName>
        <fullName evidence="10 11">UDP-N-acetylmuramoyl-tripeptide--D-alanyl-D-alanine ligase</fullName>
        <ecNumber evidence="10 11">6.3.2.10</ecNumber>
    </recommendedName>
    <alternativeName>
        <fullName evidence="10">D-alanyl-D-alanine-adding enzyme</fullName>
    </alternativeName>
</protein>
<keyword evidence="3 10" id="KW-0132">Cell division</keyword>
<feature type="domain" description="Mur ligase central" evidence="14">
    <location>
        <begin position="108"/>
        <end position="297"/>
    </location>
</feature>
<proteinExistence type="inferred from homology"/>
<dbReference type="InterPro" id="IPR036615">
    <property type="entry name" value="Mur_ligase_C_dom_sf"/>
</dbReference>
<dbReference type="GO" id="GO:0005737">
    <property type="term" value="C:cytoplasm"/>
    <property type="evidence" value="ECO:0007669"/>
    <property type="project" value="UniProtKB-SubCell"/>
</dbReference>
<feature type="domain" description="Mur ligase N-terminal catalytic" evidence="12">
    <location>
        <begin position="26"/>
        <end position="73"/>
    </location>
</feature>
<evidence type="ECO:0000256" key="5">
    <source>
        <dbReference type="ARBA" id="ARBA00022840"/>
    </source>
</evidence>
<evidence type="ECO:0000313" key="15">
    <source>
        <dbReference type="EMBL" id="CAB1276940.1"/>
    </source>
</evidence>
<keyword evidence="9 10" id="KW-0961">Cell wall biogenesis/degradation</keyword>
<keyword evidence="16" id="KW-1185">Reference proteome</keyword>
<dbReference type="GO" id="GO:0047480">
    <property type="term" value="F:UDP-N-acetylmuramoyl-tripeptide-D-alanyl-D-alanine ligase activity"/>
    <property type="evidence" value="ECO:0007669"/>
    <property type="project" value="UniProtKB-UniRule"/>
</dbReference>
<organism evidence="15 16">
    <name type="scientific">Candidatus Nitrosacidococcus tergens</name>
    <dbReference type="NCBI Taxonomy" id="553981"/>
    <lineage>
        <taxon>Bacteria</taxon>
        <taxon>Pseudomonadati</taxon>
        <taxon>Pseudomonadota</taxon>
        <taxon>Gammaproteobacteria</taxon>
        <taxon>Chromatiales</taxon>
        <taxon>Chromatiaceae</taxon>
        <taxon>Candidatus Nitrosacidococcus</taxon>
    </lineage>
</organism>
<evidence type="ECO:0000256" key="7">
    <source>
        <dbReference type="ARBA" id="ARBA00022984"/>
    </source>
</evidence>
<evidence type="ECO:0000259" key="13">
    <source>
        <dbReference type="Pfam" id="PF02875"/>
    </source>
</evidence>
<dbReference type="EMBL" id="LR778175">
    <property type="protein sequence ID" value="CAB1276940.1"/>
    <property type="molecule type" value="Genomic_DNA"/>
</dbReference>
<dbReference type="GO" id="GO:0009252">
    <property type="term" value="P:peptidoglycan biosynthetic process"/>
    <property type="evidence" value="ECO:0007669"/>
    <property type="project" value="UniProtKB-UniRule"/>
</dbReference>
<dbReference type="PANTHER" id="PTHR43024:SF1">
    <property type="entry name" value="UDP-N-ACETYLMURAMOYL-TRIPEPTIDE--D-ALANYL-D-ALANINE LIGASE"/>
    <property type="match status" value="1"/>
</dbReference>
<comment type="function">
    <text evidence="10 11">Involved in cell wall formation. Catalyzes the final step in the synthesis of UDP-N-acetylmuramoyl-pentapeptide, the precursor of murein.</text>
</comment>
<dbReference type="GO" id="GO:0071555">
    <property type="term" value="P:cell wall organization"/>
    <property type="evidence" value="ECO:0007669"/>
    <property type="project" value="UniProtKB-KW"/>
</dbReference>
<comment type="similarity">
    <text evidence="10">Belongs to the MurCDEF family. MurF subfamily.</text>
</comment>
<dbReference type="RefSeq" id="WP_197744102.1">
    <property type="nucleotide sequence ID" value="NZ_LR778175.1"/>
</dbReference>
<evidence type="ECO:0000256" key="6">
    <source>
        <dbReference type="ARBA" id="ARBA00022960"/>
    </source>
</evidence>
<accession>A0A7G1QBW6</accession>
<dbReference type="Pfam" id="PF01225">
    <property type="entry name" value="Mur_ligase"/>
    <property type="match status" value="1"/>
</dbReference>
<dbReference type="SUPFAM" id="SSF63418">
    <property type="entry name" value="MurE/MurF N-terminal domain"/>
    <property type="match status" value="1"/>
</dbReference>
<dbReference type="InterPro" id="IPR035911">
    <property type="entry name" value="MurE/MurF_N"/>
</dbReference>
<comment type="pathway">
    <text evidence="10 11">Cell wall biogenesis; peptidoglycan biosynthesis.</text>
</comment>
<dbReference type="AlphaFoldDB" id="A0A7G1QBW6"/>
<sequence length="451" mass="48817">MRFIGSLTEITQTVQGQLRGGGEITVSGISTDSRLNDLSGTLFISLQGEKFNGHNFIYQALEKGASAVLVEEFIESDIPQIKVVNTCFALGKIGSYWRKHFKIPIVAITGSNGKTTTKEMVSSILSKSNLSLSTQGNLNNQIGVPLTLLQLNANHRFAVIEMGANHSGEINYLSQLVCPQIALITNAGSAHLSGFKDLNGVAQAKGEIFQGVSSGGIGVLNRDDPYFFYWHRLAMRNGLRVISFGLGQSAMIYAADLTSNPEGTEFTLFTPKGTIRIPLPLLGTHNVVNALAASAVAFTLGLKLDQIYEGLITFSPAFGRLQVKYTSSGARILDDTYNGNPSSFQAALEVLAQFTGDRILVLGDFAELGEKSIELHEDLGQQARSARINQLYTLGNFSAAASKSFGCGGKHFFDQQTLIVELQKIKTRNTTILIKGSRFMNMEQIVTALCT</sequence>
<keyword evidence="7 10" id="KW-0573">Peptidoglycan synthesis</keyword>
<evidence type="ECO:0000313" key="16">
    <source>
        <dbReference type="Proteomes" id="UP000516072"/>
    </source>
</evidence>
<dbReference type="Gene3D" id="3.40.1390.10">
    <property type="entry name" value="MurE/MurF, N-terminal domain"/>
    <property type="match status" value="1"/>
</dbReference>
<keyword evidence="8 10" id="KW-0131">Cell cycle</keyword>
<dbReference type="InterPro" id="IPR000713">
    <property type="entry name" value="Mur_ligase_N"/>
</dbReference>
<evidence type="ECO:0000256" key="10">
    <source>
        <dbReference type="HAMAP-Rule" id="MF_02019"/>
    </source>
</evidence>
<dbReference type="GO" id="GO:0008360">
    <property type="term" value="P:regulation of cell shape"/>
    <property type="evidence" value="ECO:0007669"/>
    <property type="project" value="UniProtKB-KW"/>
</dbReference>
<keyword evidence="5 10" id="KW-0067">ATP-binding</keyword>
<feature type="domain" description="Mur ligase C-terminal" evidence="13">
    <location>
        <begin position="319"/>
        <end position="438"/>
    </location>
</feature>
<dbReference type="GO" id="GO:0005524">
    <property type="term" value="F:ATP binding"/>
    <property type="evidence" value="ECO:0007669"/>
    <property type="project" value="UniProtKB-UniRule"/>
</dbReference>
<dbReference type="Gene3D" id="3.40.1190.10">
    <property type="entry name" value="Mur-like, catalytic domain"/>
    <property type="match status" value="1"/>
</dbReference>
<keyword evidence="2 10" id="KW-0436">Ligase</keyword>
<comment type="subcellular location">
    <subcellularLocation>
        <location evidence="10 11">Cytoplasm</location>
    </subcellularLocation>
</comment>
<dbReference type="InterPro" id="IPR036565">
    <property type="entry name" value="Mur-like_cat_sf"/>
</dbReference>
<evidence type="ECO:0000256" key="1">
    <source>
        <dbReference type="ARBA" id="ARBA00022490"/>
    </source>
</evidence>
<dbReference type="HAMAP" id="MF_02019">
    <property type="entry name" value="MurF"/>
    <property type="match status" value="1"/>
</dbReference>
<evidence type="ECO:0000256" key="9">
    <source>
        <dbReference type="ARBA" id="ARBA00023316"/>
    </source>
</evidence>
<evidence type="ECO:0000259" key="14">
    <source>
        <dbReference type="Pfam" id="PF08245"/>
    </source>
</evidence>
<dbReference type="InterPro" id="IPR051046">
    <property type="entry name" value="MurCDEF_CellWall_CoF430Synth"/>
</dbReference>
<dbReference type="KEGG" id="ntg:NSCAC_1421"/>
<evidence type="ECO:0000259" key="12">
    <source>
        <dbReference type="Pfam" id="PF01225"/>
    </source>
</evidence>
<evidence type="ECO:0000256" key="3">
    <source>
        <dbReference type="ARBA" id="ARBA00022618"/>
    </source>
</evidence>
<name>A0A7G1QBW6_9GAMM</name>
<dbReference type="Gene3D" id="3.90.190.20">
    <property type="entry name" value="Mur ligase, C-terminal domain"/>
    <property type="match status" value="1"/>
</dbReference>
<dbReference type="GO" id="GO:0051301">
    <property type="term" value="P:cell division"/>
    <property type="evidence" value="ECO:0007669"/>
    <property type="project" value="UniProtKB-KW"/>
</dbReference>
<dbReference type="SUPFAM" id="SSF53623">
    <property type="entry name" value="MurD-like peptide ligases, catalytic domain"/>
    <property type="match status" value="1"/>
</dbReference>
<keyword evidence="1 10" id="KW-0963">Cytoplasm</keyword>